<name>A0ABV1D442_9FIRM</name>
<gene>
    <name evidence="1" type="ORF">WMQ36_06045</name>
</gene>
<evidence type="ECO:0000313" key="2">
    <source>
        <dbReference type="Proteomes" id="UP001454086"/>
    </source>
</evidence>
<proteinExistence type="predicted"/>
<dbReference type="Proteomes" id="UP001454086">
    <property type="component" value="Unassembled WGS sequence"/>
</dbReference>
<accession>A0ABV1D442</accession>
<protein>
    <recommendedName>
        <fullName evidence="3">DUF3310 domain-containing protein</fullName>
    </recommendedName>
</protein>
<dbReference type="RefSeq" id="WP_349117991.1">
    <property type="nucleotide sequence ID" value="NZ_JBBMFM010000014.1"/>
</dbReference>
<dbReference type="EMBL" id="JBBMFM010000014">
    <property type="protein sequence ID" value="MEQ2424531.1"/>
    <property type="molecule type" value="Genomic_DNA"/>
</dbReference>
<organism evidence="1 2">
    <name type="scientific">Enterocloster hominis</name>
    <name type="common">ex Hitch et al. 2024</name>
    <dbReference type="NCBI Taxonomy" id="1917870"/>
    <lineage>
        <taxon>Bacteria</taxon>
        <taxon>Bacillati</taxon>
        <taxon>Bacillota</taxon>
        <taxon>Clostridia</taxon>
        <taxon>Lachnospirales</taxon>
        <taxon>Lachnospiraceae</taxon>
        <taxon>Enterocloster</taxon>
    </lineage>
</organism>
<comment type="caution">
    <text evidence="1">The sequence shown here is derived from an EMBL/GenBank/DDBJ whole genome shotgun (WGS) entry which is preliminary data.</text>
</comment>
<evidence type="ECO:0008006" key="3">
    <source>
        <dbReference type="Google" id="ProtNLM"/>
    </source>
</evidence>
<evidence type="ECO:0000313" key="1">
    <source>
        <dbReference type="EMBL" id="MEQ2424531.1"/>
    </source>
</evidence>
<reference evidence="1 2" key="1">
    <citation type="submission" date="2024-03" db="EMBL/GenBank/DDBJ databases">
        <title>Human intestinal bacterial collection.</title>
        <authorList>
            <person name="Pauvert C."/>
            <person name="Hitch T.C.A."/>
            <person name="Clavel T."/>
        </authorList>
    </citation>
    <scope>NUCLEOTIDE SEQUENCE [LARGE SCALE GENOMIC DNA]</scope>
    <source>
        <strain evidence="1 2">CLA-SR-H021</strain>
    </source>
</reference>
<sequence length="77" mass="8837">MENEQKMIGFHHGALSDKYEIQANEQGYTLGDDAELFDKIGYAYNLLRIHGYLTDSQADMVCKKIQKNLAKTVRKLN</sequence>
<keyword evidence="2" id="KW-1185">Reference proteome</keyword>